<proteinExistence type="predicted"/>
<protein>
    <submittedName>
        <fullName evidence="2">Uncharacterized protein</fullName>
    </submittedName>
</protein>
<comment type="caution">
    <text evidence="2">The sequence shown here is derived from an EMBL/GenBank/DDBJ whole genome shotgun (WGS) entry which is preliminary data.</text>
</comment>
<accession>A0A7J9A2D4</accession>
<reference evidence="2 3" key="1">
    <citation type="journal article" date="2019" name="Genome Biol. Evol.">
        <title>Insights into the evolution of the New World diploid cottons (Gossypium, subgenus Houzingenia) based on genome sequencing.</title>
        <authorList>
            <person name="Grover C.E."/>
            <person name="Arick M.A. 2nd"/>
            <person name="Thrash A."/>
            <person name="Conover J.L."/>
            <person name="Sanders W.S."/>
            <person name="Peterson D.G."/>
            <person name="Frelichowski J.E."/>
            <person name="Scheffler J.A."/>
            <person name="Scheffler B.E."/>
            <person name="Wendel J.F."/>
        </authorList>
    </citation>
    <scope>NUCLEOTIDE SEQUENCE [LARGE SCALE GENOMIC DNA]</scope>
    <source>
        <strain evidence="2">4</strain>
        <tissue evidence="2">Leaf</tissue>
    </source>
</reference>
<evidence type="ECO:0000313" key="3">
    <source>
        <dbReference type="Proteomes" id="UP000593574"/>
    </source>
</evidence>
<keyword evidence="3" id="KW-1185">Reference proteome</keyword>
<name>A0A7J9A2D4_9ROSI</name>
<feature type="region of interest" description="Disordered" evidence="1">
    <location>
        <begin position="118"/>
        <end position="165"/>
    </location>
</feature>
<gene>
    <name evidence="2" type="ORF">Golax_005772</name>
</gene>
<dbReference type="EMBL" id="JABEZV010000008">
    <property type="protein sequence ID" value="MBA0718002.1"/>
    <property type="molecule type" value="Genomic_DNA"/>
</dbReference>
<feature type="compositionally biased region" description="Basic and acidic residues" evidence="1">
    <location>
        <begin position="118"/>
        <end position="135"/>
    </location>
</feature>
<dbReference type="AlphaFoldDB" id="A0A7J9A2D4"/>
<feature type="compositionally biased region" description="Gly residues" evidence="1">
    <location>
        <begin position="137"/>
        <end position="149"/>
    </location>
</feature>
<evidence type="ECO:0000313" key="2">
    <source>
        <dbReference type="EMBL" id="MBA0718002.1"/>
    </source>
</evidence>
<organism evidence="2 3">
    <name type="scientific">Gossypium laxum</name>
    <dbReference type="NCBI Taxonomy" id="34288"/>
    <lineage>
        <taxon>Eukaryota</taxon>
        <taxon>Viridiplantae</taxon>
        <taxon>Streptophyta</taxon>
        <taxon>Embryophyta</taxon>
        <taxon>Tracheophyta</taxon>
        <taxon>Spermatophyta</taxon>
        <taxon>Magnoliopsida</taxon>
        <taxon>eudicotyledons</taxon>
        <taxon>Gunneridae</taxon>
        <taxon>Pentapetalae</taxon>
        <taxon>rosids</taxon>
        <taxon>malvids</taxon>
        <taxon>Malvales</taxon>
        <taxon>Malvaceae</taxon>
        <taxon>Malvoideae</taxon>
        <taxon>Gossypium</taxon>
    </lineage>
</organism>
<sequence>MENHKTIKLQSMYVFSADAARFLSTSPITKEYCCFSATIFEPELENPKSLPVLEKMMTGTSVSQRTTNSFGRIFAKIIIFESRSTDARRGSAAIETWEEFLPVVKSFIELGLRGDKFESSEPKEMNNGKGDHEENGDGNGGNGKNGGNGRPHNGKEKPNNRPKGPVKCSLCDGSYMVKNYPKKIVFYAIKVDDESNRALLRIGSIVVVRIRCETV</sequence>
<evidence type="ECO:0000256" key="1">
    <source>
        <dbReference type="SAM" id="MobiDB-lite"/>
    </source>
</evidence>
<dbReference type="Proteomes" id="UP000593574">
    <property type="component" value="Unassembled WGS sequence"/>
</dbReference>